<protein>
    <submittedName>
        <fullName evidence="1">Uncharacterized protein</fullName>
    </submittedName>
</protein>
<reference evidence="1" key="1">
    <citation type="journal article" date="2021" name="Open Biol.">
        <title>Shared evolutionary footprints suggest mitochondrial oxidative damage underlies multiple complex I losses in fungi.</title>
        <authorList>
            <person name="Schikora-Tamarit M.A."/>
            <person name="Marcet-Houben M."/>
            <person name="Nosek J."/>
            <person name="Gabaldon T."/>
        </authorList>
    </citation>
    <scope>NUCLEOTIDE SEQUENCE</scope>
    <source>
        <strain evidence="1">CBS6075</strain>
    </source>
</reference>
<dbReference type="EMBL" id="JAEUBE010000378">
    <property type="protein sequence ID" value="KAH3662590.1"/>
    <property type="molecule type" value="Genomic_DNA"/>
</dbReference>
<dbReference type="RefSeq" id="XP_046059679.1">
    <property type="nucleotide sequence ID" value="XM_046207067.1"/>
</dbReference>
<dbReference type="AlphaFoldDB" id="A0A9P8NZZ0"/>
<comment type="caution">
    <text evidence="1">The sequence shown here is derived from an EMBL/GenBank/DDBJ whole genome shotgun (WGS) entry which is preliminary data.</text>
</comment>
<keyword evidence="2" id="KW-1185">Reference proteome</keyword>
<reference evidence="1" key="2">
    <citation type="submission" date="2021-01" db="EMBL/GenBank/DDBJ databases">
        <authorList>
            <person name="Schikora-Tamarit M.A."/>
        </authorList>
    </citation>
    <scope>NUCLEOTIDE SEQUENCE</scope>
    <source>
        <strain evidence="1">CBS6075</strain>
    </source>
</reference>
<evidence type="ECO:0000313" key="1">
    <source>
        <dbReference type="EMBL" id="KAH3662590.1"/>
    </source>
</evidence>
<accession>A0A9P8NZZ0</accession>
<organism evidence="1 2">
    <name type="scientific">Ogataea philodendri</name>
    <dbReference type="NCBI Taxonomy" id="1378263"/>
    <lineage>
        <taxon>Eukaryota</taxon>
        <taxon>Fungi</taxon>
        <taxon>Dikarya</taxon>
        <taxon>Ascomycota</taxon>
        <taxon>Saccharomycotina</taxon>
        <taxon>Pichiomycetes</taxon>
        <taxon>Pichiales</taxon>
        <taxon>Pichiaceae</taxon>
        <taxon>Ogataea</taxon>
    </lineage>
</organism>
<evidence type="ECO:0000313" key="2">
    <source>
        <dbReference type="Proteomes" id="UP000769157"/>
    </source>
</evidence>
<gene>
    <name evidence="1" type="ORF">OGAPHI_005842</name>
</gene>
<dbReference type="Proteomes" id="UP000769157">
    <property type="component" value="Unassembled WGS sequence"/>
</dbReference>
<proteinExistence type="predicted"/>
<dbReference type="GeneID" id="70237806"/>
<name>A0A9P8NZZ0_9ASCO</name>
<sequence>MDQLVGHTGRGVQLLNHRVDHIGVQVRVGQLQLLVGPQVVLPWNRRANTTQTARTLPFGNSLQTDLAPDVVNSLDQNVGDVL</sequence>